<keyword evidence="18" id="KW-0223">Dioxygenase</keyword>
<evidence type="ECO:0000256" key="12">
    <source>
        <dbReference type="ARBA" id="ARBA00022723"/>
    </source>
</evidence>
<keyword evidence="17" id="KW-0460">Magnesium</keyword>
<keyword evidence="9" id="KW-0444">Lipid biosynthesis</keyword>
<keyword evidence="22" id="KW-0443">Lipid metabolism</keyword>
<evidence type="ECO:0000256" key="25">
    <source>
        <dbReference type="ARBA" id="ARBA00029438"/>
    </source>
</evidence>
<keyword evidence="27" id="KW-0732">Signal</keyword>
<evidence type="ECO:0000256" key="9">
    <source>
        <dbReference type="ARBA" id="ARBA00022516"/>
    </source>
</evidence>
<dbReference type="InterPro" id="IPR005123">
    <property type="entry name" value="Oxoglu/Fe-dep_dioxygenase_dom"/>
</dbReference>
<dbReference type="Pfam" id="PF13640">
    <property type="entry name" value="2OG-FeII_Oxy_3"/>
    <property type="match status" value="1"/>
</dbReference>
<evidence type="ECO:0000256" key="7">
    <source>
        <dbReference type="ARBA" id="ARBA00006511"/>
    </source>
</evidence>
<evidence type="ECO:0000256" key="22">
    <source>
        <dbReference type="ARBA" id="ARBA00023098"/>
    </source>
</evidence>
<dbReference type="GO" id="GO:0031418">
    <property type="term" value="F:L-ascorbic acid binding"/>
    <property type="evidence" value="ECO:0007669"/>
    <property type="project" value="InterPro"/>
</dbReference>
<dbReference type="AlphaFoldDB" id="A0A7I8VE36"/>
<dbReference type="InterPro" id="IPR006204">
    <property type="entry name" value="GHMP_kinase_N_dom"/>
</dbReference>
<evidence type="ECO:0000256" key="18">
    <source>
        <dbReference type="ARBA" id="ARBA00022964"/>
    </source>
</evidence>
<evidence type="ECO:0000256" key="27">
    <source>
        <dbReference type="SAM" id="SignalP"/>
    </source>
</evidence>
<dbReference type="InterPro" id="IPR006203">
    <property type="entry name" value="GHMP_knse_ATP-bd_CS"/>
</dbReference>
<evidence type="ECO:0000256" key="10">
    <source>
        <dbReference type="ARBA" id="ARBA00022679"/>
    </source>
</evidence>
<dbReference type="InterPro" id="IPR011990">
    <property type="entry name" value="TPR-like_helical_dom_sf"/>
</dbReference>
<evidence type="ECO:0000256" key="11">
    <source>
        <dbReference type="ARBA" id="ARBA00022692"/>
    </source>
</evidence>
<comment type="caution">
    <text evidence="29">The sequence shown here is derived from an EMBL/GenBank/DDBJ whole genome shotgun (WGS) entry which is preliminary data.</text>
</comment>
<keyword evidence="15" id="KW-0256">Endoplasmic reticulum</keyword>
<keyword evidence="23 26" id="KW-0472">Membrane</keyword>
<evidence type="ECO:0000256" key="13">
    <source>
        <dbReference type="ARBA" id="ARBA00022741"/>
    </source>
</evidence>
<keyword evidence="30" id="KW-1185">Reference proteome</keyword>
<keyword evidence="24" id="KW-0325">Glycoprotein</keyword>
<reference evidence="29 30" key="1">
    <citation type="submission" date="2020-08" db="EMBL/GenBank/DDBJ databases">
        <authorList>
            <person name="Hejnol A."/>
        </authorList>
    </citation>
    <scope>NUCLEOTIDE SEQUENCE [LARGE SCALE GENOMIC DNA]</scope>
</reference>
<evidence type="ECO:0000256" key="4">
    <source>
        <dbReference type="ARBA" id="ARBA00004319"/>
    </source>
</evidence>
<dbReference type="SUPFAM" id="SSF54211">
    <property type="entry name" value="Ribosomal protein S5 domain 2-like"/>
    <property type="match status" value="1"/>
</dbReference>
<dbReference type="GO" id="GO:0004496">
    <property type="term" value="F:mevalonate kinase activity"/>
    <property type="evidence" value="ECO:0007669"/>
    <property type="project" value="InterPro"/>
</dbReference>
<keyword evidence="19 26" id="KW-1133">Transmembrane helix</keyword>
<dbReference type="Pfam" id="PF08336">
    <property type="entry name" value="P4Ha_N"/>
    <property type="match status" value="1"/>
</dbReference>
<evidence type="ECO:0000256" key="26">
    <source>
        <dbReference type="SAM" id="Phobius"/>
    </source>
</evidence>
<comment type="pathway">
    <text evidence="25">Isoprenoid biosynthesis; isopentenyl diphosphate biosynthesis via mevalonate pathway; isopentenyl diphosphate from (R)-mevalonate: step 1/3.</text>
</comment>
<keyword evidence="8" id="KW-0963">Cytoplasm</keyword>
<dbReference type="Pfam" id="PF03062">
    <property type="entry name" value="MBOAT"/>
    <property type="match status" value="1"/>
</dbReference>
<dbReference type="PANTHER" id="PTHR43290:SF2">
    <property type="entry name" value="MEVALONATE KINASE"/>
    <property type="match status" value="1"/>
</dbReference>
<dbReference type="GO" id="GO:0005829">
    <property type="term" value="C:cytosol"/>
    <property type="evidence" value="ECO:0007669"/>
    <property type="project" value="TreeGrafter"/>
</dbReference>
<keyword evidence="16" id="KW-0067">ATP-binding</keyword>
<evidence type="ECO:0000256" key="6">
    <source>
        <dbReference type="ARBA" id="ARBA00006495"/>
    </source>
</evidence>
<sequence length="1242" mass="141323">MKVFIFILTFSSLSYLSADLFTANAGLQALSKSEGKLFIGLKEYIKVEQERLKVLRNQIDDMKTKGFAKKFTGDALQFVGHPINAFHVIRHFTKFWDSISKDSAVPANAHILENSWVWANLADESRKPTINDYYGAARAILRLQDIYNIPIDEIVNGSIMGQTVGDLSALDCFELGVSGLQTGKYEQTIRWLKKSLEKAEEDDEDPPKDTRRLIAQAYYHMGMIEEAKKEALIAYNQDSMNLPLYSELGLYRELSSKNKIDNEKYEKFLELNNNTKLNQYRHYCQKGPSVDPKQASKLQCRFKKLKNNPFEVYKIEIKSYDPWIAIIHDIVTDKEAEKIIQLSKPYLKRSKVGGNTNNQFSEIRISQIAWLYDDLDPFINKISDRLTAATGLDAHKSAEPLQVANYGLGGQYELHEDAFGNNTTRPGDLPGDRIYTLMIYLSDVEKGGSTIFPNSKVNLEPIRNAAAVWFNMNKAGSADTRLLHGGCPVIYGTKWVANKWFRSVGQEFTYPCGLTEQEVDNSYYEGIDTDNPNDALDNYYLFDEFQNENELFDSLSFSDLVSQCVLVTLQQIWSDIGPLLGLCFIQKITVRLLIKLLKNVSCSELYMVSPQKWHQVRGSQMILSMKLISLSIDLDNNQIILPKFISFLGYTLHTGSVIFGPWISFQQYTSNISTREKKSDREWVFKLFKSLTLSQIFLAISTCLLQWIIPDDTNKWLLAYRDAQSFRFSHYFVCFFSECTLLTSGIGRDITVVKPLNIELPRSLVEVVTSWNLPMHTWLRKYVFNQVKHFGYFFAILITYAASSLLHGLNFQLSAVLLSLGFYSYVEYALRRKLANLFNSCIMAKRCKQSDCPNHQNKYWKSYVLSANVFFGCLAIFHLAYLGLMFDSSDPEQAESHALAAAVDLRTNLTIEISEKPNFQAVFLNRDWLIDLQLSDLVSFSHRLHLPNTPQEPSDDDFTILCQLLNISRSDTWKALDLAKISAVWLFLCICRYRMNSGLSLAFTTELPIGAGLGSSASFGSCLSYAFLLHSKSGQEPFNPENINLSLVNEWAFISEKLLHGNPSGVDNATTVYGGAMLFKSGHFTRVRMPTFRIVLIDTKVNRSTREIVEGVRERYETNKSKYEKEMHVFDQITLKAKNIFEDNMSYDKFKEFEQCIIENQCALDRIGVGHEKITKVLKAAGMFKITGKLTGAGGGGCLFVLIPEKFPEKELKELSSQIEQMDCRVYITKIGVQGINCSVCL</sequence>
<dbReference type="Gene3D" id="3.30.70.890">
    <property type="entry name" value="GHMP kinase, C-terminal domain"/>
    <property type="match status" value="1"/>
</dbReference>
<dbReference type="InterPro" id="IPR006620">
    <property type="entry name" value="Pro_4_hyd_alph"/>
</dbReference>
<comment type="function">
    <text evidence="2">Catalyzes the post-translational formation of 4-hydroxyproline in -Xaa-Pro-Gly- sequences in collagens and other proteins.</text>
</comment>
<keyword evidence="20" id="KW-0560">Oxidoreductase</keyword>
<evidence type="ECO:0000313" key="29">
    <source>
        <dbReference type="EMBL" id="CAD5113528.1"/>
    </source>
</evidence>
<dbReference type="SUPFAM" id="SSF55060">
    <property type="entry name" value="GHMP Kinase, C-terminal domain"/>
    <property type="match status" value="1"/>
</dbReference>
<evidence type="ECO:0000256" key="20">
    <source>
        <dbReference type="ARBA" id="ARBA00023002"/>
    </source>
</evidence>
<evidence type="ECO:0000256" key="8">
    <source>
        <dbReference type="ARBA" id="ARBA00022490"/>
    </source>
</evidence>
<dbReference type="InterPro" id="IPR013547">
    <property type="entry name" value="P4H_N"/>
</dbReference>
<dbReference type="SUPFAM" id="SSF48452">
    <property type="entry name" value="TPR-like"/>
    <property type="match status" value="1"/>
</dbReference>
<organism evidence="29 30">
    <name type="scientific">Dimorphilus gyrociliatus</name>
    <dbReference type="NCBI Taxonomy" id="2664684"/>
    <lineage>
        <taxon>Eukaryota</taxon>
        <taxon>Metazoa</taxon>
        <taxon>Spiralia</taxon>
        <taxon>Lophotrochozoa</taxon>
        <taxon>Annelida</taxon>
        <taxon>Polychaeta</taxon>
        <taxon>Polychaeta incertae sedis</taxon>
        <taxon>Dinophilidae</taxon>
        <taxon>Dimorphilus</taxon>
    </lineage>
</organism>
<dbReference type="GO" id="GO:0016020">
    <property type="term" value="C:membrane"/>
    <property type="evidence" value="ECO:0007669"/>
    <property type="project" value="UniProtKB-SubCell"/>
</dbReference>
<keyword evidence="11 26" id="KW-0812">Transmembrane</keyword>
<dbReference type="PRINTS" id="PR00959">
    <property type="entry name" value="MEVGALKINASE"/>
</dbReference>
<comment type="cofactor">
    <cofactor evidence="1">
        <name>L-ascorbate</name>
        <dbReference type="ChEBI" id="CHEBI:38290"/>
    </cofactor>
</comment>
<keyword evidence="12" id="KW-0479">Metal-binding</keyword>
<proteinExistence type="inferred from homology"/>
<evidence type="ECO:0000256" key="3">
    <source>
        <dbReference type="ARBA" id="ARBA00004141"/>
    </source>
</evidence>
<feature type="domain" description="Fe2OG dioxygenase" evidence="28">
    <location>
        <begin position="397"/>
        <end position="503"/>
    </location>
</feature>
<evidence type="ECO:0000256" key="24">
    <source>
        <dbReference type="ARBA" id="ARBA00023180"/>
    </source>
</evidence>
<dbReference type="OrthoDB" id="5968863at2759"/>
<keyword evidence="13" id="KW-0547">Nucleotide-binding</keyword>
<comment type="similarity">
    <text evidence="7">Belongs to the P4HA family.</text>
</comment>
<dbReference type="InterPro" id="IPR004299">
    <property type="entry name" value="MBOAT_fam"/>
</dbReference>
<dbReference type="GO" id="GO:0004656">
    <property type="term" value="F:procollagen-proline 4-dioxygenase activity"/>
    <property type="evidence" value="ECO:0007669"/>
    <property type="project" value="InterPro"/>
</dbReference>
<dbReference type="GO" id="GO:0019287">
    <property type="term" value="P:isopentenyl diphosphate biosynthetic process, mevalonate pathway"/>
    <property type="evidence" value="ECO:0007669"/>
    <property type="project" value="TreeGrafter"/>
</dbReference>
<evidence type="ECO:0000313" key="30">
    <source>
        <dbReference type="Proteomes" id="UP000549394"/>
    </source>
</evidence>
<dbReference type="Gene3D" id="6.10.140.1460">
    <property type="match status" value="1"/>
</dbReference>
<feature type="transmembrane region" description="Helical" evidence="26">
    <location>
        <begin position="644"/>
        <end position="665"/>
    </location>
</feature>
<dbReference type="Gene3D" id="2.60.120.620">
    <property type="entry name" value="q2cbj1_9rhob like domain"/>
    <property type="match status" value="1"/>
</dbReference>
<dbReference type="GO" id="GO:0005524">
    <property type="term" value="F:ATP binding"/>
    <property type="evidence" value="ECO:0007669"/>
    <property type="project" value="UniProtKB-KW"/>
</dbReference>
<keyword evidence="10" id="KW-0808">Transferase</keyword>
<gene>
    <name evidence="29" type="ORF">DGYR_LOCUS2500</name>
</gene>
<feature type="transmembrane region" description="Helical" evidence="26">
    <location>
        <begin position="790"/>
        <end position="807"/>
    </location>
</feature>
<feature type="chain" id="PRO_5029516687" evidence="27">
    <location>
        <begin position="19"/>
        <end position="1242"/>
    </location>
</feature>
<dbReference type="EMBL" id="CAJFCJ010000004">
    <property type="protein sequence ID" value="CAD5113528.1"/>
    <property type="molecule type" value="Genomic_DNA"/>
</dbReference>
<evidence type="ECO:0000256" key="16">
    <source>
        <dbReference type="ARBA" id="ARBA00022840"/>
    </source>
</evidence>
<feature type="signal peptide" evidence="27">
    <location>
        <begin position="1"/>
        <end position="18"/>
    </location>
</feature>
<dbReference type="Pfam" id="PF00288">
    <property type="entry name" value="GHMP_kinases_N"/>
    <property type="match status" value="1"/>
</dbReference>
<evidence type="ECO:0000256" key="17">
    <source>
        <dbReference type="ARBA" id="ARBA00022842"/>
    </source>
</evidence>
<feature type="transmembrane region" description="Helical" evidence="26">
    <location>
        <begin position="728"/>
        <end position="747"/>
    </location>
</feature>
<dbReference type="Gene3D" id="3.30.230.10">
    <property type="match status" value="1"/>
</dbReference>
<dbReference type="InterPro" id="IPR020568">
    <property type="entry name" value="Ribosomal_Su5_D2-typ_SF"/>
</dbReference>
<evidence type="ECO:0000256" key="5">
    <source>
        <dbReference type="ARBA" id="ARBA00004496"/>
    </source>
</evidence>
<evidence type="ECO:0000256" key="2">
    <source>
        <dbReference type="ARBA" id="ARBA00002035"/>
    </source>
</evidence>
<dbReference type="InterPro" id="IPR006205">
    <property type="entry name" value="Mev_gal_kin"/>
</dbReference>
<comment type="subcellular location">
    <subcellularLocation>
        <location evidence="5">Cytoplasm</location>
    </subcellularLocation>
    <subcellularLocation>
        <location evidence="4">Endoplasmic reticulum lumen</location>
    </subcellularLocation>
    <subcellularLocation>
        <location evidence="3">Membrane</location>
        <topology evidence="3">Multi-pass membrane protein</topology>
    </subcellularLocation>
</comment>
<name>A0A7I8VE36_9ANNE</name>
<evidence type="ECO:0000256" key="14">
    <source>
        <dbReference type="ARBA" id="ARBA00022777"/>
    </source>
</evidence>
<dbReference type="GO" id="GO:0005506">
    <property type="term" value="F:iron ion binding"/>
    <property type="evidence" value="ECO:0007669"/>
    <property type="project" value="InterPro"/>
</dbReference>
<comment type="similarity">
    <text evidence="6">Belongs to the GHMP kinase family. Mevalonate kinase subfamily.</text>
</comment>
<evidence type="ECO:0000256" key="23">
    <source>
        <dbReference type="ARBA" id="ARBA00023136"/>
    </source>
</evidence>
<dbReference type="PROSITE" id="PS51471">
    <property type="entry name" value="FE2OG_OXY"/>
    <property type="match status" value="1"/>
</dbReference>
<dbReference type="GO" id="GO:0005788">
    <property type="term" value="C:endoplasmic reticulum lumen"/>
    <property type="evidence" value="ECO:0007669"/>
    <property type="project" value="UniProtKB-SubCell"/>
</dbReference>
<dbReference type="PROSITE" id="PS00627">
    <property type="entry name" value="GHMP_KINASES_ATP"/>
    <property type="match status" value="1"/>
</dbReference>
<dbReference type="PANTHER" id="PTHR43290">
    <property type="entry name" value="MEVALONATE KINASE"/>
    <property type="match status" value="1"/>
</dbReference>
<protein>
    <submittedName>
        <fullName evidence="29">DgyrCDS2690</fullName>
    </submittedName>
</protein>
<evidence type="ECO:0000256" key="15">
    <source>
        <dbReference type="ARBA" id="ARBA00022824"/>
    </source>
</evidence>
<dbReference type="InterPro" id="IPR014721">
    <property type="entry name" value="Ribsml_uS5_D2-typ_fold_subgr"/>
</dbReference>
<evidence type="ECO:0000256" key="1">
    <source>
        <dbReference type="ARBA" id="ARBA00001961"/>
    </source>
</evidence>
<accession>A0A7I8VE36</accession>
<dbReference type="Proteomes" id="UP000549394">
    <property type="component" value="Unassembled WGS sequence"/>
</dbReference>
<feature type="transmembrane region" description="Helical" evidence="26">
    <location>
        <begin position="863"/>
        <end position="886"/>
    </location>
</feature>
<dbReference type="InterPro" id="IPR044862">
    <property type="entry name" value="Pro_4_hyd_alph_FE2OG_OXY"/>
</dbReference>
<evidence type="ECO:0000256" key="19">
    <source>
        <dbReference type="ARBA" id="ARBA00022989"/>
    </source>
</evidence>
<dbReference type="SMART" id="SM00702">
    <property type="entry name" value="P4Hc"/>
    <property type="match status" value="1"/>
</dbReference>
<evidence type="ECO:0000259" key="28">
    <source>
        <dbReference type="PROSITE" id="PS51471"/>
    </source>
</evidence>
<dbReference type="Gene3D" id="1.25.40.10">
    <property type="entry name" value="Tetratricopeptide repeat domain"/>
    <property type="match status" value="1"/>
</dbReference>
<evidence type="ECO:0000256" key="21">
    <source>
        <dbReference type="ARBA" id="ARBA00023004"/>
    </source>
</evidence>
<keyword evidence="21" id="KW-0408">Iron</keyword>
<feature type="transmembrane region" description="Helical" evidence="26">
    <location>
        <begin position="813"/>
        <end position="830"/>
    </location>
</feature>
<feature type="transmembrane region" description="Helical" evidence="26">
    <location>
        <begin position="686"/>
        <end position="708"/>
    </location>
</feature>
<keyword evidence="14" id="KW-0418">Kinase</keyword>
<dbReference type="InterPro" id="IPR036554">
    <property type="entry name" value="GHMP_kinase_C_sf"/>
</dbReference>